<feature type="compositionally biased region" description="Polar residues" evidence="4">
    <location>
        <begin position="580"/>
        <end position="603"/>
    </location>
</feature>
<gene>
    <name evidence="7" type="ORF">SADUNF_Sadunf12G0058600</name>
</gene>
<feature type="region of interest" description="Disordered" evidence="4">
    <location>
        <begin position="991"/>
        <end position="1068"/>
    </location>
</feature>
<feature type="region of interest" description="Disordered" evidence="4">
    <location>
        <begin position="2761"/>
        <end position="2883"/>
    </location>
</feature>
<dbReference type="SMART" id="SM00509">
    <property type="entry name" value="TFS2N"/>
    <property type="match status" value="2"/>
</dbReference>
<feature type="compositionally biased region" description="Polar residues" evidence="4">
    <location>
        <begin position="2384"/>
        <end position="2395"/>
    </location>
</feature>
<feature type="region of interest" description="Disordered" evidence="4">
    <location>
        <begin position="2471"/>
        <end position="2523"/>
    </location>
</feature>
<feature type="region of interest" description="Disordered" evidence="4">
    <location>
        <begin position="3395"/>
        <end position="3424"/>
    </location>
</feature>
<dbReference type="InterPro" id="IPR003617">
    <property type="entry name" value="TFIIS/CRSP70_N_sub"/>
</dbReference>
<dbReference type="SUPFAM" id="SSF47676">
    <property type="entry name" value="Conserved domain common to transcription factors TFIIS, elongin A, CRSP70"/>
    <property type="match status" value="2"/>
</dbReference>
<evidence type="ECO:0000259" key="5">
    <source>
        <dbReference type="PROSITE" id="PS51038"/>
    </source>
</evidence>
<dbReference type="PROSITE" id="PS51319">
    <property type="entry name" value="TFIIS_N"/>
    <property type="match status" value="2"/>
</dbReference>
<feature type="region of interest" description="Disordered" evidence="4">
    <location>
        <begin position="802"/>
        <end position="845"/>
    </location>
</feature>
<feature type="region of interest" description="Disordered" evidence="4">
    <location>
        <begin position="708"/>
        <end position="734"/>
    </location>
</feature>
<dbReference type="PANTHER" id="PTHR46548:SF1">
    <property type="entry name" value="BAH AND TFIIS DOMAIN-CONTAINING PROTEIN-RELATED"/>
    <property type="match status" value="1"/>
</dbReference>
<feature type="compositionally biased region" description="Polar residues" evidence="4">
    <location>
        <begin position="478"/>
        <end position="507"/>
    </location>
</feature>
<feature type="region of interest" description="Disordered" evidence="4">
    <location>
        <begin position="430"/>
        <end position="461"/>
    </location>
</feature>
<dbReference type="Proteomes" id="UP000657918">
    <property type="component" value="Unassembled WGS sequence"/>
</dbReference>
<dbReference type="InterPro" id="IPR043151">
    <property type="entry name" value="BAH_sf"/>
</dbReference>
<feature type="compositionally biased region" description="Polar residues" evidence="4">
    <location>
        <begin position="1992"/>
        <end position="2021"/>
    </location>
</feature>
<dbReference type="PANTHER" id="PTHR46548">
    <property type="entry name" value="BAH AND TFIIS DOMAIN-CONTAINING PROTEIN-RELATED"/>
    <property type="match status" value="1"/>
</dbReference>
<name>A0A835JNA9_9ROSI</name>
<dbReference type="GO" id="GO:0005634">
    <property type="term" value="C:nucleus"/>
    <property type="evidence" value="ECO:0007669"/>
    <property type="project" value="UniProtKB-SubCell"/>
</dbReference>
<feature type="compositionally biased region" description="Polar residues" evidence="4">
    <location>
        <begin position="2245"/>
        <end position="2258"/>
    </location>
</feature>
<feature type="region of interest" description="Disordered" evidence="4">
    <location>
        <begin position="2216"/>
        <end position="2352"/>
    </location>
</feature>
<evidence type="ECO:0000259" key="6">
    <source>
        <dbReference type="PROSITE" id="PS51319"/>
    </source>
</evidence>
<feature type="region of interest" description="Disordered" evidence="4">
    <location>
        <begin position="2365"/>
        <end position="2406"/>
    </location>
</feature>
<feature type="compositionally biased region" description="Basic and acidic residues" evidence="4">
    <location>
        <begin position="542"/>
        <end position="556"/>
    </location>
</feature>
<evidence type="ECO:0000256" key="4">
    <source>
        <dbReference type="SAM" id="MobiDB-lite"/>
    </source>
</evidence>
<organism evidence="7 8">
    <name type="scientific">Salix dunnii</name>
    <dbReference type="NCBI Taxonomy" id="1413687"/>
    <lineage>
        <taxon>Eukaryota</taxon>
        <taxon>Viridiplantae</taxon>
        <taxon>Streptophyta</taxon>
        <taxon>Embryophyta</taxon>
        <taxon>Tracheophyta</taxon>
        <taxon>Spermatophyta</taxon>
        <taxon>Magnoliopsida</taxon>
        <taxon>eudicotyledons</taxon>
        <taxon>Gunneridae</taxon>
        <taxon>Pentapetalae</taxon>
        <taxon>rosids</taxon>
        <taxon>fabids</taxon>
        <taxon>Malpighiales</taxon>
        <taxon>Salicaceae</taxon>
        <taxon>Saliceae</taxon>
        <taxon>Salix</taxon>
    </lineage>
</organism>
<feature type="compositionally biased region" description="Low complexity" evidence="4">
    <location>
        <begin position="2320"/>
        <end position="2334"/>
    </location>
</feature>
<proteinExistence type="predicted"/>
<sequence length="3424" mass="367785">MLHGREGDERKKDHRHMWTGPTLGNSAVAGDDVVSDSFFKYRLSNSSQNALFVCLYQDGRKISVGDCALFKPPQDSPPFIGIIRWLTTSKENKLKLGVNWLYRPAEIKLGKAILLEVVPNEIFYSFHKDEIPVASLLHPCKVAFLPQGVELPSGICSFVCRRVYDITNKCLWWLTDQDYINEHQEEIDRLLNKTRLEMHATVQPGGRSPKPVNGPTSTSQSKPGSDSVQNSVSSFPSQVKGKKRERVDQGSEPVKRERFPKMDDGDSGHSRPECTWKSEISKFTDRGGLVDSEGVEKLVHLMMPQRNEKKIDLVGRSILAGVVAATDKFDCLNQFVQLEGLPVFDEWLQEVHKGKNGDGSSPKDGDKSAEEFLLVLLRALDKLPVNLLALQKCNIGKSVNNLRTHKNLEIQKKARSLVDTWKKRVEAEMDANAKSGSNQGVSWTARSRLPDVSHGGNRQFGVSSEVSVKVVQGETVAKSASTSPGPIRSTVSPGSAGNNSKEAQPRNTGACGASDPSVVVARDEKSSSSSQSHNNSQSCSSDHAKNRGVSGKEDARSSTAGSMMVNKIVGGSLRHRKSVNGFSGQAMSGVQKETGSSRNSSLHRNLGSEKVSQSSLTCEKALDVPVAEGNGHKLIVKIPNRGRSPAHSASGGSLEDPSVMNSRASSPMLSEKHDHFDHNLKEKNDAYRAIIPSDVNNESWQSNDFKEVLTGSDEGDGSPIAVPDEEHCQTGDDSRKLAEASKATSSSSANEQKLVKLHDASFSSMNALIESCAKYSEANASMSAGDDIGMNLLASVAAGEMRKSDTVSPTDSPRTNTPALESSCVGDVRPKFSPGEDPAQDRGQSVDVVNDEHEKRVIVLGTSLAKNFDGTTILISQEKLKGQLNGQFNSSNMDVQRTSECPESNLKSDEVLVSVSVAVPSPSTVEKTSYDGGKGPQEDNGVGRFNADGVSAAKEKLHSSISTEDKINITRMEVGTELYNGSSSYRSIELKGEDNKNMNENDEEKPPNTIPTELEKGSDGKVLQPYGPSKDTVAENMDEVKAERAGETTEKINTEHESNPGSAVTNNKGVCMNYKQEDKQVNEKHVDGSALHESSPAIGQKPEQEPGSRLTGTEGDETEECTPAAAASSLSAAGGLDQETKVEFDLNEGFNADDGKYEELNNLRAPACSTPIQLNNPVPLPVSSVSNGLPASITVASAAKGPFVPPEDLLKNRGELGWKGSAATSAFRPAEPRKASEISLGTSGIFLNDATTSKPSRLPLDIDLNVADERILEDLASRSSQGAVSVADLVNNHDRVQDAPLASASGRSFGGLDLDLNRVDEPNDMSNHLTNMGLKMEAQLHPVKPSSGVLNGDVSAHRDFDLNNGPIFEEMSAEPSPFSQLTRSSVPSQPSVSGMRINRINSTEMGNFPSWFPQGNPYPAVTIQSILSDRGEQPFSIVAPGGPQRMLAPTTGSSSFSSDIYRGPVLSSSPAMPLQSTPFQYPVFPFGTGFSLSPATFSGGSTAYMDSSSGGRLCFPAIPSQVLAPTTAIPSHYPRPSFVVNFPDGNSNGGAGSSRKWGRQGLDLNAGPLGPDAEGRDETSSLVSRQLSVASSHALTEEQTRMYQLANGSLLDGVLANSKRHHLTCALKNGCCSDSFPYAIYIGFDKRIGSFRLLLFIPFKFLNILYVNEGHLNDVDFAVPGHSGIPVSLFLFPLFLIFLVNKSTLIPHQLLMPLFDGDLSPNEIGCVTDKGMRGGLDASRSIGQFRWQQKKRSRDSDSSAPPRLGKCELGLRVDGTRRGKCKAMLHGREVEEERKRDRIRHMLTAPTRANNNSVVAAPDFVSSPSPSSSLSSPADSFYKDGRKISVGDCALFKPPQDSPPFIGIIQSLTTGKENKLKLGVNWLYRPADIKLSKCILLEAAPNEVFFSFHKDEIPAASLLHPCKVAFLPKGVELPSGICSFVCRRVYDITNKCLWWLTDQDYINERQEVVDQLLSKTSLEMHATIQPGGCSPKTMNGPASTPQLKPGSDSVQNNASSFPSQSKGKKRDRGDLGSEPIKRERFTKMDDGDSVHRPESIWKSEISKFTEKGGLVDSEGVEKLVHLMLPDRNERKVDLVGRSILAGVIAITDKFDCLNRFVQLRGLPVFDEWLQEVHKGKIGDGSSHKDSDKSVEEFLLVLLRALDKLPINLHALQMCNIGKSVNHLRTHKNFEIQKKARSLVDTWKKRVEAEMDANVKSGTHHAVPWSARSRLPEVSHGGNRLGVSSEVATKSPVQVSASKSGPVKPVQGETVTKSASSPGPVKSAVSPNVAGNNLKDGQPRNTGASGAMELPVSSARDEKSSSSSQSHNNSQSCSSDHAKTVGLSGKEDARSSTAVSMAANKIIGGSLRHRKPVNGFSGPAVSGAQRDSGSSRSSPLHKNPGSEKLQQSNLACEKVLDAHMAEGNSHKFIVKIPNRGRSPAQSSSGGAFEDASVVNSRASSPVLSERHDQFDQNLKGKNGSYQDNFASNVKSESWQSNDSKEVLTGSDERDGLPANVPNEEHGRMGDDARKLVEVSKTTPSLTVFELKLGKSYDASFSSMNALIESCAKYSEGNASMTVGDDVGMNLLASVAAGEMSKSDVVSPTDSPCISMPIERSCVPSGLRGKSSPPDDPAQSQCKSVDGVDDENEKRVTMVGTPLSKNTEAKTVMFSQENRSGELDGPPNSSNADVMQAAAPCMESDVKSEETSATAMSSASMEVKTSNCGGKVKWEKEGDGICDEKNKLHGSVLTEMNYTREQVGTEAIKGSSSASDHHVEVDGENNKNMNKEVDVSSQAEPKPPAMMQSDFSKGTEDEMPQPSSYGKDMVSENMHEVKAGETDGRSHSTEKKKIEYGSNMASAATDHESECKVESPGGNQGKQCSSRPAAHMGEPTLVQASEQVVRSTGSKLAGSGADETEECTSTAADASLSATGGSDLETKVEFDLNEGFIADDGKYEEPNNLREPVCSAAIQLISPFPLPVSSVSSGLPASITVAAAAKGPFVPPEDLLKSRGELGWKGSAATSAFRPAEPRKALEISLGTANISLQDEMVSKPGRPLLDIDLNVPDERILEDLAFRISAQDTVSVSDLAKNNDGARDALMCSLTVQNFGGFDLDLNRADEASDMNHLTSIGRRLDAPLHPTAKSSSGGALNGEISSHRDFDLNDGPLVDEVSAEPSPHSQHTQDIVPSQSSISSLRINSTETGSLPSWFPQGNPYPAVTIQSIIYDRGEQPFPVVATGGPRRMLAPSTGNNPFNPDIYRGAVLSSSPAVPFPSTPFQYPVFPFGTNFTLPSATFSGGSASYVDSSSGGRLCFPTVPSQVLAPVGALSSHYPRPSYAVNLPDINNNGDAESSRRWVRQGLDLNAGPLGPEVEGRDEISALASRQLSVASSPALAEEQSRMFQVTSGGVRKRKEPEGGWEGYKQSSWH</sequence>
<feature type="region of interest" description="Disordered" evidence="4">
    <location>
        <begin position="1374"/>
        <end position="1393"/>
    </location>
</feature>
<comment type="subcellular location">
    <subcellularLocation>
        <location evidence="1 3">Nucleus</location>
    </subcellularLocation>
</comment>
<dbReference type="Gene3D" id="2.30.30.490">
    <property type="match status" value="2"/>
</dbReference>
<feature type="domain" description="TFIIS N-terminal" evidence="6">
    <location>
        <begin position="2123"/>
        <end position="2209"/>
    </location>
</feature>
<feature type="compositionally biased region" description="Basic and acidic residues" evidence="4">
    <location>
        <begin position="2769"/>
        <end position="2788"/>
    </location>
</feature>
<evidence type="ECO:0000313" key="8">
    <source>
        <dbReference type="Proteomes" id="UP000657918"/>
    </source>
</evidence>
<keyword evidence="2 3" id="KW-0539">Nucleus</keyword>
<protein>
    <submittedName>
        <fullName evidence="7">Uncharacterized protein</fullName>
    </submittedName>
</protein>
<feature type="region of interest" description="Disordered" evidence="4">
    <location>
        <begin position="200"/>
        <end position="276"/>
    </location>
</feature>
<feature type="region of interest" description="Disordered" evidence="4">
    <location>
        <begin position="2597"/>
        <end position="2664"/>
    </location>
</feature>
<dbReference type="InterPro" id="IPR035441">
    <property type="entry name" value="TFIIS/LEDGF_dom_sf"/>
</dbReference>
<dbReference type="SMART" id="SM00439">
    <property type="entry name" value="BAH"/>
    <property type="match status" value="2"/>
</dbReference>
<feature type="region of interest" description="Disordered" evidence="4">
    <location>
        <begin position="1081"/>
        <end position="1136"/>
    </location>
</feature>
<feature type="compositionally biased region" description="Polar residues" evidence="4">
    <location>
        <begin position="214"/>
        <end position="237"/>
    </location>
</feature>
<dbReference type="PROSITE" id="PS51038">
    <property type="entry name" value="BAH"/>
    <property type="match status" value="2"/>
</dbReference>
<feature type="domain" description="BAH" evidence="5">
    <location>
        <begin position="60"/>
        <end position="175"/>
    </location>
</feature>
<feature type="region of interest" description="Disordered" evidence="4">
    <location>
        <begin position="1745"/>
        <end position="1767"/>
    </location>
</feature>
<accession>A0A835JNA9</accession>
<dbReference type="Pfam" id="PF08711">
    <property type="entry name" value="Med26"/>
    <property type="match status" value="2"/>
</dbReference>
<feature type="compositionally biased region" description="Polar residues" evidence="4">
    <location>
        <begin position="2478"/>
        <end position="2496"/>
    </location>
</feature>
<feature type="compositionally biased region" description="Polar residues" evidence="4">
    <location>
        <begin position="1059"/>
        <end position="1068"/>
    </location>
</feature>
<reference evidence="7 8" key="1">
    <citation type="submission" date="2020-10" db="EMBL/GenBank/DDBJ databases">
        <title>Plant Genome Project.</title>
        <authorList>
            <person name="Zhang R.-G."/>
        </authorList>
    </citation>
    <scope>NUCLEOTIDE SEQUENCE [LARGE SCALE GENOMIC DNA]</scope>
    <source>
        <strain evidence="7">FAFU-HL-1</strain>
        <tissue evidence="7">Leaf</tissue>
    </source>
</reference>
<evidence type="ECO:0000313" key="7">
    <source>
        <dbReference type="EMBL" id="KAF9671544.1"/>
    </source>
</evidence>
<comment type="caution">
    <text evidence="7">The sequence shown here is derived from an EMBL/GenBank/DDBJ whole genome shotgun (WGS) entry which is preliminary data.</text>
</comment>
<dbReference type="GO" id="GO:0003682">
    <property type="term" value="F:chromatin binding"/>
    <property type="evidence" value="ECO:0007669"/>
    <property type="project" value="InterPro"/>
</dbReference>
<feature type="compositionally biased region" description="Low complexity" evidence="4">
    <location>
        <begin position="1121"/>
        <end position="1136"/>
    </location>
</feature>
<feature type="region of interest" description="Disordered" evidence="4">
    <location>
        <begin position="476"/>
        <end position="563"/>
    </location>
</feature>
<feature type="compositionally biased region" description="Polar residues" evidence="4">
    <location>
        <begin position="806"/>
        <end position="820"/>
    </location>
</feature>
<dbReference type="EMBL" id="JADGMS010000012">
    <property type="protein sequence ID" value="KAF9671544.1"/>
    <property type="molecule type" value="Genomic_DNA"/>
</dbReference>
<dbReference type="Gene3D" id="1.20.930.10">
    <property type="entry name" value="Conserved domain common to transcription factors TFIIS, elongin A, CRSP70"/>
    <property type="match status" value="2"/>
</dbReference>
<feature type="compositionally biased region" description="Basic and acidic residues" evidence="4">
    <location>
        <begin position="245"/>
        <end position="276"/>
    </location>
</feature>
<feature type="compositionally biased region" description="Basic and acidic residues" evidence="4">
    <location>
        <begin position="1038"/>
        <end position="1058"/>
    </location>
</feature>
<feature type="compositionally biased region" description="Basic and acidic residues" evidence="4">
    <location>
        <begin position="2027"/>
        <end position="2052"/>
    </location>
</feature>
<feature type="compositionally biased region" description="Polar residues" evidence="4">
    <location>
        <begin position="1377"/>
        <end position="1392"/>
    </location>
</feature>
<feature type="domain" description="BAH" evidence="5">
    <location>
        <begin position="1842"/>
        <end position="1957"/>
    </location>
</feature>
<feature type="compositionally biased region" description="Polar residues" evidence="4">
    <location>
        <begin position="434"/>
        <end position="445"/>
    </location>
</feature>
<evidence type="ECO:0000256" key="1">
    <source>
        <dbReference type="ARBA" id="ARBA00004123"/>
    </source>
</evidence>
<dbReference type="Pfam" id="PF01426">
    <property type="entry name" value="BAH"/>
    <property type="match status" value="2"/>
</dbReference>
<keyword evidence="8" id="KW-1185">Reference proteome</keyword>
<evidence type="ECO:0000256" key="3">
    <source>
        <dbReference type="PROSITE-ProRule" id="PRU00649"/>
    </source>
</evidence>
<feature type="compositionally biased region" description="Basic and acidic residues" evidence="4">
    <location>
        <begin position="2823"/>
        <end position="2849"/>
    </location>
</feature>
<feature type="region of interest" description="Disordered" evidence="4">
    <location>
        <begin position="3134"/>
        <end position="3191"/>
    </location>
</feature>
<evidence type="ECO:0000256" key="2">
    <source>
        <dbReference type="ARBA" id="ARBA00023242"/>
    </source>
</evidence>
<feature type="compositionally biased region" description="Low complexity" evidence="4">
    <location>
        <begin position="527"/>
        <end position="541"/>
    </location>
</feature>
<dbReference type="InterPro" id="IPR001025">
    <property type="entry name" value="BAH_dom"/>
</dbReference>
<feature type="region of interest" description="Disordered" evidence="4">
    <location>
        <begin position="923"/>
        <end position="945"/>
    </location>
</feature>
<feature type="region of interest" description="Disordered" evidence="4">
    <location>
        <begin position="579"/>
        <end position="614"/>
    </location>
</feature>
<feature type="region of interest" description="Disordered" evidence="4">
    <location>
        <begin position="1984"/>
        <end position="2052"/>
    </location>
</feature>
<feature type="region of interest" description="Disordered" evidence="4">
    <location>
        <begin position="636"/>
        <end position="672"/>
    </location>
</feature>
<feature type="domain" description="TFIIS N-terminal" evidence="6">
    <location>
        <begin position="349"/>
        <end position="428"/>
    </location>
</feature>
<feature type="region of interest" description="Disordered" evidence="4">
    <location>
        <begin position="2429"/>
        <end position="2452"/>
    </location>
</feature>
<dbReference type="CDD" id="cd00183">
    <property type="entry name" value="TFIIS_I"/>
    <property type="match status" value="2"/>
</dbReference>
<dbReference type="InterPro" id="IPR017923">
    <property type="entry name" value="TFIIS_N"/>
</dbReference>
<dbReference type="OrthoDB" id="1917005at2759"/>
<feature type="compositionally biased region" description="Polar residues" evidence="4">
    <location>
        <begin position="659"/>
        <end position="668"/>
    </location>
</feature>
<feature type="compositionally biased region" description="Basic and acidic residues" evidence="4">
    <location>
        <begin position="2497"/>
        <end position="2510"/>
    </location>
</feature>
<feature type="compositionally biased region" description="Basic and acidic residues" evidence="4">
    <location>
        <begin position="724"/>
        <end position="734"/>
    </location>
</feature>